<keyword evidence="8" id="KW-1185">Reference proteome</keyword>
<dbReference type="Proteomes" id="UP000054564">
    <property type="component" value="Unassembled WGS sequence"/>
</dbReference>
<dbReference type="Pfam" id="PF18808">
    <property type="entry name" value="Importin_rep_4"/>
    <property type="match status" value="1"/>
</dbReference>
<dbReference type="GO" id="GO:0005737">
    <property type="term" value="C:cytoplasm"/>
    <property type="evidence" value="ECO:0007669"/>
    <property type="project" value="UniProtKB-SubCell"/>
</dbReference>
<evidence type="ECO:0000256" key="2">
    <source>
        <dbReference type="ARBA" id="ARBA00022448"/>
    </source>
</evidence>
<evidence type="ECO:0000259" key="6">
    <source>
        <dbReference type="PROSITE" id="PS50166"/>
    </source>
</evidence>
<dbReference type="GO" id="GO:0031267">
    <property type="term" value="F:small GTPase binding"/>
    <property type="evidence" value="ECO:0007669"/>
    <property type="project" value="InterPro"/>
</dbReference>
<dbReference type="SUPFAM" id="SSF48371">
    <property type="entry name" value="ARM repeat"/>
    <property type="match status" value="1"/>
</dbReference>
<sequence length="1173" mass="130253">MAEEEDQEQKLICLLKQSLNPTTQPLARRELDQNLKTNLPDQDPVGYLNLLTKISINSTYPIQLRIHALVLLRTIPLDSSNKIWSTKLNSDQQRLILNQLFKALLTSSVELPEIINQLARVIADLAKNSPEITLQSSDEWSSVLRPILLANLLPQQQQQQQQQPAQPILQTALLDIFVALPWLFSSSPEQLESIVLASLGSDHFPLRLAALQAICVPTLELETSFTEPVLQAVLLPLPSHPNQSQVETALTYLIEFVTFNDVSDLTTWLEPLLRLTLDQNQILSTRSTALECMITLIESRSPATNLSPSLPWLSPVFQALVSLMAEIEEDEDWCTSLDDEEEDLDAIYIQAEQALDRLTQEVTRSHTDQLFELILSAIQQDPLPDSWKAKHALLSVLAVTGEGLAESFALATEHIYHILQAGFDDHHPRVIYAAIYAIAQLSSPLKITFSTKPIHQQVLSWLLRSLENQSQPRLQAFSAKALINVLWDDGYNKVEIADEMVGPILERLLALCASQYTDRKSQSNRIRLDALNAIAKLFASMSQQGALAFFDTTILTLRKLVDEVDLVRSTDPRDEGINDEELDETELKVFEAISRLALTSGQQRFDVEADWWANRMVHSIELRTQAQIRILSSLAGLSGGMNPERFVNSGFLKILISELVAFCISKPDISVSALYDHNHQFDDRDWESVLIGEQTFGIKSAELIDKEIAIKTLILLTNQIGVWLIPFCDQIVGAVIPLLKFYFSDEVRESVLVLLPLLVQSAKASGMTIEQVEGVSTSFCNSISSAFEVEPLDTGNLSDSLLLSWAECAGYQSPSSTEVTRIAEFCCQRIQRVVGLSQNHTGEEEEDKEYEDCIRGLFTGISRVLRISISIYPDLIYNLLHQNVVDWAQIVITPSINPSNRPSSIAIGLKRLGFRLVGAFVKFSSSASSLSQSQSGGEVGTGTGIHHHATILIEKVGQNILLGFNDQDDCIRGLAPFVVGLCAEKNGEKLNSIYIELIKSSMDLLVSGLQSNSNSGLNNRLQSGVKAGGEAAQVARENCVSALAKIIRNPEGLVIDLNSILPLWIHALPIQIDIEEVEPSYGLLLELIARGHESVDPTKNEITRIEQVINSLLSVILNENLNLDSRNSLSIALRAYLTSIPTTLIDINNLKSLGFSRDSVWARLDQFFSLHSS</sequence>
<dbReference type="Gene3D" id="1.25.10.10">
    <property type="entry name" value="Leucine-rich Repeat Variant"/>
    <property type="match status" value="2"/>
</dbReference>
<proteinExistence type="predicted"/>
<gene>
    <name evidence="7" type="ORF">PSTG_14149</name>
</gene>
<evidence type="ECO:0000313" key="7">
    <source>
        <dbReference type="EMBL" id="KNE92428.1"/>
    </source>
</evidence>
<dbReference type="InterPro" id="IPR001494">
    <property type="entry name" value="Importin-beta_N"/>
</dbReference>
<organism evidence="7 8">
    <name type="scientific">Puccinia striiformis f. sp. tritici PST-78</name>
    <dbReference type="NCBI Taxonomy" id="1165861"/>
    <lineage>
        <taxon>Eukaryota</taxon>
        <taxon>Fungi</taxon>
        <taxon>Dikarya</taxon>
        <taxon>Basidiomycota</taxon>
        <taxon>Pucciniomycotina</taxon>
        <taxon>Pucciniomycetes</taxon>
        <taxon>Pucciniales</taxon>
        <taxon>Pucciniaceae</taxon>
        <taxon>Puccinia</taxon>
    </lineage>
</organism>
<dbReference type="AlphaFoldDB" id="A0A0L0UZF9"/>
<keyword evidence="3" id="KW-0963">Cytoplasm</keyword>
<dbReference type="GO" id="GO:0006606">
    <property type="term" value="P:protein import into nucleus"/>
    <property type="evidence" value="ECO:0007669"/>
    <property type="project" value="InterPro"/>
</dbReference>
<dbReference type="EMBL" id="AJIL01000164">
    <property type="protein sequence ID" value="KNE92428.1"/>
    <property type="molecule type" value="Genomic_DNA"/>
</dbReference>
<evidence type="ECO:0000256" key="5">
    <source>
        <dbReference type="ARBA" id="ARBA00022927"/>
    </source>
</evidence>
<dbReference type="PANTHER" id="PTHR10527">
    <property type="entry name" value="IMPORTIN BETA"/>
    <property type="match status" value="1"/>
</dbReference>
<evidence type="ECO:0000256" key="4">
    <source>
        <dbReference type="ARBA" id="ARBA00022737"/>
    </source>
</evidence>
<feature type="domain" description="Importin N-terminal" evidence="6">
    <location>
        <begin position="27"/>
        <end position="106"/>
    </location>
</feature>
<comment type="caution">
    <text evidence="7">The sequence shown here is derived from an EMBL/GenBank/DDBJ whole genome shotgun (WGS) entry which is preliminary data.</text>
</comment>
<dbReference type="OrthoDB" id="2499146at2759"/>
<evidence type="ECO:0000256" key="3">
    <source>
        <dbReference type="ARBA" id="ARBA00022490"/>
    </source>
</evidence>
<dbReference type="InterPro" id="IPR041653">
    <property type="entry name" value="Importin_rep_4"/>
</dbReference>
<dbReference type="InterPro" id="IPR016024">
    <property type="entry name" value="ARM-type_fold"/>
</dbReference>
<evidence type="ECO:0000313" key="8">
    <source>
        <dbReference type="Proteomes" id="UP000054564"/>
    </source>
</evidence>
<accession>A0A0L0UZF9</accession>
<dbReference type="GO" id="GO:0005634">
    <property type="term" value="C:nucleus"/>
    <property type="evidence" value="ECO:0007669"/>
    <property type="project" value="UniProtKB-SubCell"/>
</dbReference>
<protein>
    <recommendedName>
        <fullName evidence="6">Importin N-terminal domain-containing protein</fullName>
    </recommendedName>
</protein>
<dbReference type="InterPro" id="IPR011989">
    <property type="entry name" value="ARM-like"/>
</dbReference>
<dbReference type="STRING" id="1165861.A0A0L0UZF9"/>
<reference evidence="8" key="1">
    <citation type="submission" date="2014-03" db="EMBL/GenBank/DDBJ databases">
        <title>The Genome Sequence of Puccinia striiformis f. sp. tritici PST-78.</title>
        <authorList>
            <consortium name="The Broad Institute Genome Sequencing Platform"/>
            <person name="Cuomo C."/>
            <person name="Hulbert S."/>
            <person name="Chen X."/>
            <person name="Walker B."/>
            <person name="Young S.K."/>
            <person name="Zeng Q."/>
            <person name="Gargeya S."/>
            <person name="Fitzgerald M."/>
            <person name="Haas B."/>
            <person name="Abouelleil A."/>
            <person name="Alvarado L."/>
            <person name="Arachchi H.M."/>
            <person name="Berlin A.M."/>
            <person name="Chapman S.B."/>
            <person name="Goldberg J."/>
            <person name="Griggs A."/>
            <person name="Gujja S."/>
            <person name="Hansen M."/>
            <person name="Howarth C."/>
            <person name="Imamovic A."/>
            <person name="Larimer J."/>
            <person name="McCowan C."/>
            <person name="Montmayeur A."/>
            <person name="Murphy C."/>
            <person name="Neiman D."/>
            <person name="Pearson M."/>
            <person name="Priest M."/>
            <person name="Roberts A."/>
            <person name="Saif S."/>
            <person name="Shea T."/>
            <person name="Sisk P."/>
            <person name="Sykes S."/>
            <person name="Wortman J."/>
            <person name="Nusbaum C."/>
            <person name="Birren B."/>
        </authorList>
    </citation>
    <scope>NUCLEOTIDE SEQUENCE [LARGE SCALE GENOMIC DNA]</scope>
    <source>
        <strain evidence="8">race PST-78</strain>
    </source>
</reference>
<keyword evidence="4" id="KW-0677">Repeat</keyword>
<evidence type="ECO:0000256" key="1">
    <source>
        <dbReference type="ARBA" id="ARBA00004496"/>
    </source>
</evidence>
<keyword evidence="5" id="KW-0653">Protein transport</keyword>
<name>A0A0L0UZF9_9BASI</name>
<keyword evidence="2" id="KW-0813">Transport</keyword>
<dbReference type="PROSITE" id="PS50166">
    <property type="entry name" value="IMPORTIN_B_NT"/>
    <property type="match status" value="1"/>
</dbReference>
<dbReference type="InterPro" id="IPR040122">
    <property type="entry name" value="Importin_beta"/>
</dbReference>
<comment type="subcellular location">
    <subcellularLocation>
        <location evidence="1">Cytoplasm</location>
    </subcellularLocation>
</comment>